<name>A0ABY7DV51_MYAAR</name>
<reference evidence="1" key="1">
    <citation type="submission" date="2022-11" db="EMBL/GenBank/DDBJ databases">
        <title>Centuries of genome instability and evolution in soft-shell clam transmissible cancer (bioRxiv).</title>
        <authorList>
            <person name="Hart S.F.M."/>
            <person name="Yonemitsu M.A."/>
            <person name="Giersch R.M."/>
            <person name="Beal B.F."/>
            <person name="Arriagada G."/>
            <person name="Davis B.W."/>
            <person name="Ostrander E.A."/>
            <person name="Goff S.P."/>
            <person name="Metzger M.J."/>
        </authorList>
    </citation>
    <scope>NUCLEOTIDE SEQUENCE</scope>
    <source>
        <strain evidence="1">MELC-2E11</strain>
        <tissue evidence="1">Siphon/mantle</tissue>
    </source>
</reference>
<accession>A0ABY7DV51</accession>
<protein>
    <submittedName>
        <fullName evidence="1">Uncharacterized protein</fullName>
    </submittedName>
</protein>
<sequence>MLSTYLKSLDITSAKRSSEFIGTKEENPSIILEENVSKWIRVCTIEDLEECLQIFTENVCVCNFPARFSPQFWLAHSALSAIYQVLCGFVERQADEDVQHTTDKMLFELWKNLISAGPGSTHLEMMTIILKNSSFPLWKYMQTIHGETLNQLLTTLKTDFVYAEDVKADHYATLMETHIDTIFKLILTDAQVEEARRGLMELHIFYLTRMNHVPHHIGPRLSHLCFLIFNRYEHENPFLI</sequence>
<organism evidence="1 2">
    <name type="scientific">Mya arenaria</name>
    <name type="common">Soft-shell clam</name>
    <dbReference type="NCBI Taxonomy" id="6604"/>
    <lineage>
        <taxon>Eukaryota</taxon>
        <taxon>Metazoa</taxon>
        <taxon>Spiralia</taxon>
        <taxon>Lophotrochozoa</taxon>
        <taxon>Mollusca</taxon>
        <taxon>Bivalvia</taxon>
        <taxon>Autobranchia</taxon>
        <taxon>Heteroconchia</taxon>
        <taxon>Euheterodonta</taxon>
        <taxon>Imparidentia</taxon>
        <taxon>Neoheterodontei</taxon>
        <taxon>Myida</taxon>
        <taxon>Myoidea</taxon>
        <taxon>Myidae</taxon>
        <taxon>Mya</taxon>
    </lineage>
</organism>
<gene>
    <name evidence="1" type="ORF">MAR_024892</name>
</gene>
<keyword evidence="2" id="KW-1185">Reference proteome</keyword>
<proteinExistence type="predicted"/>
<evidence type="ECO:0000313" key="2">
    <source>
        <dbReference type="Proteomes" id="UP001164746"/>
    </source>
</evidence>
<dbReference type="EMBL" id="CP111014">
    <property type="protein sequence ID" value="WAR00520.1"/>
    <property type="molecule type" value="Genomic_DNA"/>
</dbReference>
<evidence type="ECO:0000313" key="1">
    <source>
        <dbReference type="EMBL" id="WAR00520.1"/>
    </source>
</evidence>
<dbReference type="Proteomes" id="UP001164746">
    <property type="component" value="Chromosome 3"/>
</dbReference>